<name>A0A327JYV6_9BRAD</name>
<dbReference type="EMBL" id="NPEU01000482">
    <property type="protein sequence ID" value="RAI31679.1"/>
    <property type="molecule type" value="Genomic_DNA"/>
</dbReference>
<evidence type="ECO:0000256" key="2">
    <source>
        <dbReference type="SAM" id="Phobius"/>
    </source>
</evidence>
<sequence>MDEAIMDDPTRQDRRGTRQLMMAAAALAIVLGIGVIVWMVLPGYDRHQSSRDATGPRFNQDAGTSTVGRSPAPPDAAAAPPDDIAVGRNQGISATAQNRVDVTPEQQQALQTFAQANAGQRVDQVAFTVAVGVAVPRQVGLQDMTAELAAAFPEYRDAQYLLMPGKVVVVERETRRVVAILPTTA</sequence>
<accession>A0A327JYV6</accession>
<feature type="region of interest" description="Disordered" evidence="1">
    <location>
        <begin position="48"/>
        <end position="82"/>
    </location>
</feature>
<comment type="caution">
    <text evidence="3">The sequence shown here is derived from an EMBL/GenBank/DDBJ whole genome shotgun (WGS) entry which is preliminary data.</text>
</comment>
<evidence type="ECO:0000313" key="3">
    <source>
        <dbReference type="EMBL" id="RAI31679.1"/>
    </source>
</evidence>
<keyword evidence="4" id="KW-1185">Reference proteome</keyword>
<evidence type="ECO:0000313" key="4">
    <source>
        <dbReference type="Proteomes" id="UP000248863"/>
    </source>
</evidence>
<dbReference type="AlphaFoldDB" id="A0A327JYV6"/>
<dbReference type="Pfam" id="PF06823">
    <property type="entry name" value="DUF1236"/>
    <property type="match status" value="1"/>
</dbReference>
<keyword evidence="2" id="KW-1133">Transmembrane helix</keyword>
<organism evidence="3 4">
    <name type="scientific">Rhodoplanes elegans</name>
    <dbReference type="NCBI Taxonomy" id="29408"/>
    <lineage>
        <taxon>Bacteria</taxon>
        <taxon>Pseudomonadati</taxon>
        <taxon>Pseudomonadota</taxon>
        <taxon>Alphaproteobacteria</taxon>
        <taxon>Hyphomicrobiales</taxon>
        <taxon>Nitrobacteraceae</taxon>
        <taxon>Rhodoplanes</taxon>
    </lineage>
</organism>
<feature type="transmembrane region" description="Helical" evidence="2">
    <location>
        <begin position="20"/>
        <end position="41"/>
    </location>
</feature>
<dbReference type="OrthoDB" id="8232903at2"/>
<evidence type="ECO:0000256" key="1">
    <source>
        <dbReference type="SAM" id="MobiDB-lite"/>
    </source>
</evidence>
<keyword evidence="2" id="KW-0812">Transmembrane</keyword>
<reference evidence="3 4" key="1">
    <citation type="submission" date="2017-07" db="EMBL/GenBank/DDBJ databases">
        <title>Draft Genome Sequences of Select Purple Nonsulfur Bacteria.</title>
        <authorList>
            <person name="Lasarre B."/>
            <person name="Mckinlay J.B."/>
        </authorList>
    </citation>
    <scope>NUCLEOTIDE SEQUENCE [LARGE SCALE GENOMIC DNA]</scope>
    <source>
        <strain evidence="3 4">DSM 11907</strain>
    </source>
</reference>
<protein>
    <recommendedName>
        <fullName evidence="5">DUF1236 domain-containing protein</fullName>
    </recommendedName>
</protein>
<proteinExistence type="predicted"/>
<dbReference type="Proteomes" id="UP000248863">
    <property type="component" value="Unassembled WGS sequence"/>
</dbReference>
<dbReference type="InterPro" id="IPR009642">
    <property type="entry name" value="DUF1236"/>
</dbReference>
<evidence type="ECO:0008006" key="5">
    <source>
        <dbReference type="Google" id="ProtNLM"/>
    </source>
</evidence>
<keyword evidence="2" id="KW-0472">Membrane</keyword>
<gene>
    <name evidence="3" type="ORF">CH338_25440</name>
</gene>